<evidence type="ECO:0000313" key="3">
    <source>
        <dbReference type="Proteomes" id="UP000244201"/>
    </source>
</evidence>
<dbReference type="EMBL" id="CP026304">
    <property type="protein sequence ID" value="AVZ76136.1"/>
    <property type="molecule type" value="Genomic_DNA"/>
</dbReference>
<reference evidence="2 3" key="1">
    <citation type="submission" date="2018-01" db="EMBL/GenBank/DDBJ databases">
        <title>Complete genome sequence of Streptomyces lunaelactis MM109T, a Ferroverdin A producer isolated from cave moonmilk deposits.</title>
        <authorList>
            <person name="Naome A."/>
            <person name="Martinet L."/>
            <person name="Maciejewska M."/>
            <person name="Anderssen S."/>
            <person name="Adam D."/>
            <person name="Tenconi E."/>
            <person name="Deflandre B."/>
            <person name="Arguelles-Arias A."/>
            <person name="Calusinska M."/>
            <person name="Copieters W."/>
            <person name="Karim L."/>
            <person name="Hanikenne M."/>
            <person name="Baurain D."/>
            <person name="van Wezel G."/>
            <person name="Smargiasso N."/>
            <person name="de Pauw E."/>
            <person name="Delfosse P."/>
            <person name="Rigali S."/>
        </authorList>
    </citation>
    <scope>NUCLEOTIDE SEQUENCE [LARGE SCALE GENOMIC DNA]</scope>
    <source>
        <strain evidence="2 3">MM109</strain>
    </source>
</reference>
<evidence type="ECO:0000313" key="2">
    <source>
        <dbReference type="EMBL" id="AVZ76136.1"/>
    </source>
</evidence>
<name>A0A2R4TAI2_9ACTN</name>
<dbReference type="AlphaFoldDB" id="A0A2R4TAI2"/>
<gene>
    <name evidence="2" type="ORF">SLUN_31980</name>
</gene>
<keyword evidence="3" id="KW-1185">Reference proteome</keyword>
<protein>
    <submittedName>
        <fullName evidence="2">Uncharacterized protein</fullName>
    </submittedName>
</protein>
<proteinExistence type="predicted"/>
<feature type="region of interest" description="Disordered" evidence="1">
    <location>
        <begin position="704"/>
        <end position="723"/>
    </location>
</feature>
<dbReference type="RefSeq" id="WP_108153425.1">
    <property type="nucleotide sequence ID" value="NZ_CP026304.1"/>
</dbReference>
<feature type="compositionally biased region" description="Basic residues" evidence="1">
    <location>
        <begin position="712"/>
        <end position="723"/>
    </location>
</feature>
<feature type="region of interest" description="Disordered" evidence="1">
    <location>
        <begin position="200"/>
        <end position="222"/>
    </location>
</feature>
<organism evidence="2 3">
    <name type="scientific">Streptomyces lunaelactis</name>
    <dbReference type="NCBI Taxonomy" id="1535768"/>
    <lineage>
        <taxon>Bacteria</taxon>
        <taxon>Bacillati</taxon>
        <taxon>Actinomycetota</taxon>
        <taxon>Actinomycetes</taxon>
        <taxon>Kitasatosporales</taxon>
        <taxon>Streptomycetaceae</taxon>
        <taxon>Streptomyces</taxon>
    </lineage>
</organism>
<sequence>MTTSLKPNVGLDLFLHETKGFDSPASARIADAVLTLLSLRGADRRTGLPEPTPELVRQVLHLDVPVLVCMTEAELPVAPGVLSALADLVRAKGRLNAKRHARLLAAIDEAVPEYRRAMTDPGNLTWPRWYASLMRADGTPVDDPEAVLRRLAAHDRTPRADRPVLPDGVERADVTGRTVGMQILLTETLLRAFARDLEQPSPAGPLLPGLPLEAADEEDPEEGLPGEMRLVAAELTDRWTAAGLSDAFSGPYAHLAPGPEDSPHLVLADALLDQHLSYFGYSGIPLPPPPALPAPQEMRGLLHGAPLPALLSAAVEGPDVVDEEVRHLAVACGLLRQDGMLTTPGPGAGIWTEGTPQDLTELAADILATAVGRLSEAPEMDSEYADDAAHLLYVLYERGCTADSVARKAAEYADWLVDPAVESMPVPVPDSAPTEYATPTPRELSALLGLPGLDDEDRSELEAPARALAAVVDRLAATGAIFRTGDAFGLTPLGTAAVRYALKAGAVAAPDRETVTGWDAATLVDAARSWIREAATRGLTDWLTTRENTAEAWDDLLGAIASTKPGTEDAGPTRLLFTYLDTAVAPPEPLRGLLADPALGAYALQALRTRGDRADEQQVPLSARATLVLDDLDACRRDDRRAEAFAPLAVAASLVSAFDAAATTWPGGPQALIAALADADAHRANGVLAHLSGRHSDPRVAAVARRVTGAPSRRRAGRKARHR</sequence>
<dbReference type="OrthoDB" id="3863751at2"/>
<dbReference type="KEGG" id="slk:SLUN_31980"/>
<feature type="compositionally biased region" description="Low complexity" evidence="1">
    <location>
        <begin position="204"/>
        <end position="213"/>
    </location>
</feature>
<evidence type="ECO:0000256" key="1">
    <source>
        <dbReference type="SAM" id="MobiDB-lite"/>
    </source>
</evidence>
<dbReference type="Proteomes" id="UP000244201">
    <property type="component" value="Chromosome"/>
</dbReference>
<dbReference type="GeneID" id="55659870"/>
<accession>A0A2R4TAI2</accession>